<reference evidence="6" key="1">
    <citation type="submission" date="2021-02" db="EMBL/GenBank/DDBJ databases">
        <authorList>
            <person name="Steward A R."/>
        </authorList>
    </citation>
    <scope>NUCLEOTIDE SEQUENCE</scope>
</reference>
<comment type="subcellular location">
    <subcellularLocation>
        <location evidence="1">Secreted</location>
    </subcellularLocation>
</comment>
<gene>
    <name evidence="6" type="ORF">PMACD_LOCUS5361</name>
</gene>
<dbReference type="Pfam" id="PF02221">
    <property type="entry name" value="E1_DerP2_DerF2"/>
    <property type="match status" value="1"/>
</dbReference>
<keyword evidence="4" id="KW-0732">Signal</keyword>
<protein>
    <recommendedName>
        <fullName evidence="5">MD-2-related lipid-recognition domain-containing protein</fullName>
    </recommendedName>
</protein>
<feature type="domain" description="MD-2-related lipid-recognition" evidence="5">
    <location>
        <begin position="21"/>
        <end position="146"/>
    </location>
</feature>
<feature type="chain" id="PRO_5032628241" description="MD-2-related lipid-recognition domain-containing protein" evidence="4">
    <location>
        <begin position="17"/>
        <end position="151"/>
    </location>
</feature>
<dbReference type="EMBL" id="CAJOBZ010000010">
    <property type="protein sequence ID" value="CAF4831505.1"/>
    <property type="molecule type" value="Genomic_DNA"/>
</dbReference>
<dbReference type="Gene3D" id="2.60.40.770">
    <property type="match status" value="1"/>
</dbReference>
<evidence type="ECO:0000313" key="6">
    <source>
        <dbReference type="EMBL" id="CAF4831505.1"/>
    </source>
</evidence>
<evidence type="ECO:0000256" key="3">
    <source>
        <dbReference type="ARBA" id="ARBA00022525"/>
    </source>
</evidence>
<evidence type="ECO:0000313" key="7">
    <source>
        <dbReference type="Proteomes" id="UP000663880"/>
    </source>
</evidence>
<evidence type="ECO:0000259" key="5">
    <source>
        <dbReference type="SMART" id="SM00737"/>
    </source>
</evidence>
<evidence type="ECO:0000256" key="2">
    <source>
        <dbReference type="ARBA" id="ARBA00006370"/>
    </source>
</evidence>
<dbReference type="InterPro" id="IPR003172">
    <property type="entry name" value="ML_dom"/>
</dbReference>
<accession>A0A821QUL8</accession>
<dbReference type="Proteomes" id="UP000663880">
    <property type="component" value="Unassembled WGS sequence"/>
</dbReference>
<dbReference type="OrthoDB" id="6576058at2759"/>
<dbReference type="SUPFAM" id="SSF81296">
    <property type="entry name" value="E set domains"/>
    <property type="match status" value="1"/>
</dbReference>
<evidence type="ECO:0000256" key="4">
    <source>
        <dbReference type="SAM" id="SignalP"/>
    </source>
</evidence>
<dbReference type="AlphaFoldDB" id="A0A821QUL8"/>
<keyword evidence="3" id="KW-0964">Secreted</keyword>
<organism evidence="6 7">
    <name type="scientific">Pieris macdunnoughi</name>
    <dbReference type="NCBI Taxonomy" id="345717"/>
    <lineage>
        <taxon>Eukaryota</taxon>
        <taxon>Metazoa</taxon>
        <taxon>Ecdysozoa</taxon>
        <taxon>Arthropoda</taxon>
        <taxon>Hexapoda</taxon>
        <taxon>Insecta</taxon>
        <taxon>Pterygota</taxon>
        <taxon>Neoptera</taxon>
        <taxon>Endopterygota</taxon>
        <taxon>Lepidoptera</taxon>
        <taxon>Glossata</taxon>
        <taxon>Ditrysia</taxon>
        <taxon>Papilionoidea</taxon>
        <taxon>Pieridae</taxon>
        <taxon>Pierinae</taxon>
        <taxon>Pieris</taxon>
    </lineage>
</organism>
<keyword evidence="7" id="KW-1185">Reference proteome</keyword>
<dbReference type="GO" id="GO:0005576">
    <property type="term" value="C:extracellular region"/>
    <property type="evidence" value="ECO:0007669"/>
    <property type="project" value="UniProtKB-SubCell"/>
</dbReference>
<comment type="caution">
    <text evidence="6">The sequence shown here is derived from an EMBL/GenBank/DDBJ whole genome shotgun (WGS) entry which is preliminary data.</text>
</comment>
<evidence type="ECO:0000256" key="1">
    <source>
        <dbReference type="ARBA" id="ARBA00004613"/>
    </source>
</evidence>
<sequence>MFKFLLISAFFGVIAAESAKFIPCDGSPPCSISEVRIHPCTHPDQCKLKKGNTYSLSYDFKPDFSADKAKTGFFWAKTDTEDIPFPDMYNADACQYTACPIVANKLQTFDYSLRLSKKLPSGQYVFKLKLWDENDESKNCCFKTNIELRRK</sequence>
<comment type="similarity">
    <text evidence="2">Belongs to the NPC2 family.</text>
</comment>
<dbReference type="FunFam" id="2.60.40.770:FF:000001">
    <property type="entry name" value="NPC intracellular cholesterol transporter 2"/>
    <property type="match status" value="1"/>
</dbReference>
<name>A0A821QUL8_9NEOP</name>
<feature type="signal peptide" evidence="4">
    <location>
        <begin position="1"/>
        <end position="16"/>
    </location>
</feature>
<dbReference type="InterPro" id="IPR014756">
    <property type="entry name" value="Ig_E-set"/>
</dbReference>
<proteinExistence type="inferred from homology"/>
<dbReference type="SMART" id="SM00737">
    <property type="entry name" value="ML"/>
    <property type="match status" value="1"/>
</dbReference>